<feature type="transmembrane region" description="Helical" evidence="6">
    <location>
        <begin position="486"/>
        <end position="508"/>
    </location>
</feature>
<dbReference type="Gene3D" id="2.60.220.50">
    <property type="match status" value="1"/>
</dbReference>
<dbReference type="SMART" id="SM00303">
    <property type="entry name" value="GPS"/>
    <property type="match status" value="1"/>
</dbReference>
<accession>A0A9D3C2P9</accession>
<evidence type="ECO:0000256" key="2">
    <source>
        <dbReference type="ARBA" id="ARBA00022692"/>
    </source>
</evidence>
<dbReference type="PROSITE" id="PS50221">
    <property type="entry name" value="GAIN_B"/>
    <property type="match status" value="1"/>
</dbReference>
<dbReference type="InterPro" id="IPR000203">
    <property type="entry name" value="GPS"/>
</dbReference>
<dbReference type="EMBL" id="JAAVVJ010000001">
    <property type="protein sequence ID" value="KAF7230906.1"/>
    <property type="molecule type" value="Genomic_DNA"/>
</dbReference>
<feature type="domain" description="G-protein coupled receptors family 2 profile 2" evidence="9">
    <location>
        <begin position="417"/>
        <end position="670"/>
    </location>
</feature>
<dbReference type="InterPro" id="IPR057244">
    <property type="entry name" value="GAIN_B"/>
</dbReference>
<feature type="transmembrane region" description="Helical" evidence="6">
    <location>
        <begin position="649"/>
        <end position="667"/>
    </location>
</feature>
<dbReference type="Proteomes" id="UP000822369">
    <property type="component" value="Chromosome 1"/>
</dbReference>
<feature type="chain" id="PRO_5038942392" evidence="7">
    <location>
        <begin position="28"/>
        <end position="711"/>
    </location>
</feature>
<comment type="subcellular location">
    <subcellularLocation>
        <location evidence="1">Membrane</location>
        <topology evidence="1">Multi-pass membrane protein</topology>
    </subcellularLocation>
</comment>
<keyword evidence="2 6" id="KW-0812">Transmembrane</keyword>
<keyword evidence="5" id="KW-1015">Disulfide bond</keyword>
<dbReference type="Gene3D" id="1.20.1070.10">
    <property type="entry name" value="Rhodopsin 7-helix transmembrane proteins"/>
    <property type="match status" value="1"/>
</dbReference>
<protein>
    <submittedName>
        <fullName evidence="10">Adhesion G protein-coupled receptor G3-like</fullName>
    </submittedName>
</protein>
<keyword evidence="3 6" id="KW-1133">Transmembrane helix</keyword>
<evidence type="ECO:0000259" key="8">
    <source>
        <dbReference type="PROSITE" id="PS50221"/>
    </source>
</evidence>
<dbReference type="PANTHER" id="PTHR12011">
    <property type="entry name" value="ADHESION G-PROTEIN COUPLED RECEPTOR"/>
    <property type="match status" value="1"/>
</dbReference>
<evidence type="ECO:0000256" key="1">
    <source>
        <dbReference type="ARBA" id="ARBA00004141"/>
    </source>
</evidence>
<comment type="caution">
    <text evidence="10">The sequence shown here is derived from an EMBL/GenBank/DDBJ whole genome shotgun (WGS) entry which is preliminary data.</text>
</comment>
<feature type="transmembrane region" description="Helical" evidence="6">
    <location>
        <begin position="529"/>
        <end position="550"/>
    </location>
</feature>
<evidence type="ECO:0000256" key="7">
    <source>
        <dbReference type="SAM" id="SignalP"/>
    </source>
</evidence>
<evidence type="ECO:0000256" key="3">
    <source>
        <dbReference type="ARBA" id="ARBA00022989"/>
    </source>
</evidence>
<evidence type="ECO:0000313" key="11">
    <source>
        <dbReference type="Proteomes" id="UP000822369"/>
    </source>
</evidence>
<keyword evidence="10" id="KW-0675">Receptor</keyword>
<feature type="transmembrane region" description="Helical" evidence="6">
    <location>
        <begin position="578"/>
        <end position="600"/>
    </location>
</feature>
<dbReference type="AlphaFoldDB" id="A0A9D3C2P9"/>
<dbReference type="GO" id="GO:0007189">
    <property type="term" value="P:adenylate cyclase-activating G protein-coupled receptor signaling pathway"/>
    <property type="evidence" value="ECO:0007669"/>
    <property type="project" value="TreeGrafter"/>
</dbReference>
<evidence type="ECO:0000256" key="4">
    <source>
        <dbReference type="ARBA" id="ARBA00023136"/>
    </source>
</evidence>
<feature type="signal peptide" evidence="7">
    <location>
        <begin position="1"/>
        <end position="27"/>
    </location>
</feature>
<evidence type="ECO:0000256" key="5">
    <source>
        <dbReference type="ARBA" id="ARBA00023157"/>
    </source>
</evidence>
<dbReference type="GO" id="GO:0005886">
    <property type="term" value="C:plasma membrane"/>
    <property type="evidence" value="ECO:0007669"/>
    <property type="project" value="TreeGrafter"/>
</dbReference>
<dbReference type="Pfam" id="PF00002">
    <property type="entry name" value="7tm_2"/>
    <property type="match status" value="1"/>
</dbReference>
<keyword evidence="4 6" id="KW-0472">Membrane</keyword>
<dbReference type="InterPro" id="IPR000832">
    <property type="entry name" value="GPCR_2_secretin-like"/>
</dbReference>
<organism evidence="10 11">
    <name type="scientific">Nothobranchius furzeri</name>
    <name type="common">Turquoise killifish</name>
    <dbReference type="NCBI Taxonomy" id="105023"/>
    <lineage>
        <taxon>Eukaryota</taxon>
        <taxon>Metazoa</taxon>
        <taxon>Chordata</taxon>
        <taxon>Craniata</taxon>
        <taxon>Vertebrata</taxon>
        <taxon>Euteleostomi</taxon>
        <taxon>Actinopterygii</taxon>
        <taxon>Neopterygii</taxon>
        <taxon>Teleostei</taxon>
        <taxon>Neoteleostei</taxon>
        <taxon>Acanthomorphata</taxon>
        <taxon>Ovalentaria</taxon>
        <taxon>Atherinomorphae</taxon>
        <taxon>Cyprinodontiformes</taxon>
        <taxon>Nothobranchiidae</taxon>
        <taxon>Nothobranchius</taxon>
    </lineage>
</organism>
<feature type="transmembrane region" description="Helical" evidence="6">
    <location>
        <begin position="420"/>
        <end position="441"/>
    </location>
</feature>
<dbReference type="GO" id="GO:0007166">
    <property type="term" value="P:cell surface receptor signaling pathway"/>
    <property type="evidence" value="ECO:0007669"/>
    <property type="project" value="InterPro"/>
</dbReference>
<gene>
    <name evidence="10" type="ORF">G4P62_004427</name>
</gene>
<dbReference type="PANTHER" id="PTHR12011:SF474">
    <property type="entry name" value="ADHESION G PROTEIN-COUPLED RECEPTOR G11-RELATED"/>
    <property type="match status" value="1"/>
</dbReference>
<feature type="transmembrane region" description="Helical" evidence="6">
    <location>
        <begin position="453"/>
        <end position="474"/>
    </location>
</feature>
<evidence type="ECO:0000313" key="10">
    <source>
        <dbReference type="EMBL" id="KAF7230906.1"/>
    </source>
</evidence>
<dbReference type="GO" id="GO:0004930">
    <property type="term" value="F:G protein-coupled receptor activity"/>
    <property type="evidence" value="ECO:0007669"/>
    <property type="project" value="InterPro"/>
</dbReference>
<keyword evidence="7" id="KW-0732">Signal</keyword>
<name>A0A9D3C2P9_NOTFU</name>
<dbReference type="InterPro" id="IPR046338">
    <property type="entry name" value="GAIN_dom_sf"/>
</dbReference>
<feature type="transmembrane region" description="Helical" evidence="6">
    <location>
        <begin position="620"/>
        <end position="643"/>
    </location>
</feature>
<dbReference type="OrthoDB" id="6134459at2759"/>
<evidence type="ECO:0000256" key="6">
    <source>
        <dbReference type="SAM" id="Phobius"/>
    </source>
</evidence>
<evidence type="ECO:0000259" key="9">
    <source>
        <dbReference type="PROSITE" id="PS50261"/>
    </source>
</evidence>
<dbReference type="KEGG" id="nfu:107377799"/>
<reference evidence="10" key="1">
    <citation type="submission" date="2020-03" db="EMBL/GenBank/DDBJ databases">
        <title>Intra-Species Differences in Population Size shape Life History and Genome Evolution.</title>
        <authorList>
            <person name="Willemsen D."/>
            <person name="Cui R."/>
            <person name="Valenzano D.R."/>
        </authorList>
    </citation>
    <scope>NUCLEOTIDE SEQUENCE</scope>
    <source>
        <strain evidence="10">GRZ</strain>
        <tissue evidence="10">Whole</tissue>
    </source>
</reference>
<sequence>MFRHGWRIPGFMMVLVWTCSYSFFSSGDKSDSSPFPASAVVSRLSACLTQRNTVCFIADNFYGVINATKHNGSAWKDSCIIFLQRNITRQKKLWKVWPQVEVKGSLLLYVPKDLVRKSLTVYTRAGKNSTNANPNQSFLDFGPVVMNKICGSGSTYDKAYCENIANVFNDKYLLNMTNRPECINCDNPIKGPDETLTLNTSVESIIGNTPGEVDASSAATFVANLANLVSQMNGTSAELSAGEGVKGMLVRQADPTVLEPVSLAYQSANSNLNIIGDAQTLSTFSRSVTVSKEAFQQAMSSNISIPFAAIIRFLNMTSDDKNSTVLQNEVIGIDMGAKIKNLSDPVNITFKNLIYSGNPHCHSWNGDGGRPNWTNAGCETIKDANGGIICQCTHLTFFAILLTPINETISSTDLKYLTTISQAGCGLSMFFLGVGLFMHFLIRRTKASQTTVILIHLMLAMFLLNFTFLINNSIAKMKNLVGCQVMAAIMHFSMLATFSWFAGQAFHLCLQLYTGGQIAIKRYILKISAINWALPAVIAIIIACLGKYGLETIYTDDPANNVDMCWITDVYVHYIVNIGYYSLVFLFTFTTVIITVSWLFGLKKSKVAGEKGGTSGKSVLTIMGLCCQLGVTWGFAFFAYGALRIPATYIFTILNSFQGFFLFIYYYNSTKARANAAAGSSSTQTSTSVSTIKSGLDVVFNPYDITHQKSK</sequence>
<dbReference type="PROSITE" id="PS50261">
    <property type="entry name" value="G_PROTEIN_RECEP_F2_4"/>
    <property type="match status" value="1"/>
</dbReference>
<dbReference type="Pfam" id="PF01825">
    <property type="entry name" value="GPS"/>
    <property type="match status" value="1"/>
</dbReference>
<dbReference type="InterPro" id="IPR017981">
    <property type="entry name" value="GPCR_2-like_7TM"/>
</dbReference>
<proteinExistence type="predicted"/>
<dbReference type="OMA" id="CQLGVTW"/>
<feature type="domain" description="GAIN-B" evidence="8">
    <location>
        <begin position="259"/>
        <end position="408"/>
    </location>
</feature>